<evidence type="ECO:0000313" key="3">
    <source>
        <dbReference type="Proteomes" id="UP000005710"/>
    </source>
</evidence>
<dbReference type="HOGENOM" id="CLU_1110972_0_0_9"/>
<dbReference type="Proteomes" id="UP000005710">
    <property type="component" value="Unassembled WGS sequence"/>
</dbReference>
<dbReference type="RefSeq" id="WP_006902768.1">
    <property type="nucleotide sequence ID" value="NZ_JH976535.1"/>
</dbReference>
<evidence type="ECO:0000256" key="1">
    <source>
        <dbReference type="SAM" id="Phobius"/>
    </source>
</evidence>
<gene>
    <name evidence="2" type="ORF">ThesuDRAFT_00487</name>
</gene>
<name>K6Q0X0_9FIRM</name>
<accession>K6Q0X0</accession>
<reference evidence="2" key="1">
    <citation type="submission" date="2010-10" db="EMBL/GenBank/DDBJ databases">
        <authorList>
            <consortium name="US DOE Joint Genome Institute (JGI-PGF)"/>
            <person name="Lucas S."/>
            <person name="Copeland A."/>
            <person name="Lapidus A."/>
            <person name="Bruce D."/>
            <person name="Goodwin L."/>
            <person name="Pitluck S."/>
            <person name="Kyrpides N."/>
            <person name="Mavromatis K."/>
            <person name="Detter J.C."/>
            <person name="Han C."/>
            <person name="Land M."/>
            <person name="Hauser L."/>
            <person name="Markowitz V."/>
            <person name="Cheng J.-F."/>
            <person name="Hugenholtz P."/>
            <person name="Woyke T."/>
            <person name="Wu D."/>
            <person name="Pukall R."/>
            <person name="Wahrenburg C."/>
            <person name="Brambilla E."/>
            <person name="Klenk H.-P."/>
            <person name="Eisen J.A."/>
        </authorList>
    </citation>
    <scope>NUCLEOTIDE SEQUENCE [LARGE SCALE GENOMIC DNA]</scope>
    <source>
        <strain evidence="2">DSM 13965</strain>
    </source>
</reference>
<proteinExistence type="predicted"/>
<feature type="transmembrane region" description="Helical" evidence="1">
    <location>
        <begin position="12"/>
        <end position="31"/>
    </location>
</feature>
<keyword evidence="3" id="KW-1185">Reference proteome</keyword>
<dbReference type="STRING" id="867903.ThesuDRAFT_00487"/>
<comment type="caution">
    <text evidence="2">The sequence shown here is derived from an EMBL/GenBank/DDBJ whole genome shotgun (WGS) entry which is preliminary data.</text>
</comment>
<feature type="transmembrane region" description="Helical" evidence="1">
    <location>
        <begin position="189"/>
        <end position="214"/>
    </location>
</feature>
<feature type="transmembrane region" description="Helical" evidence="1">
    <location>
        <begin position="234"/>
        <end position="254"/>
    </location>
</feature>
<dbReference type="AlphaFoldDB" id="K6Q0X0"/>
<dbReference type="EMBL" id="AENY02000002">
    <property type="protein sequence ID" value="EKP94783.1"/>
    <property type="molecule type" value="Genomic_DNA"/>
</dbReference>
<keyword evidence="1" id="KW-1133">Transmembrane helix</keyword>
<feature type="transmembrane region" description="Helical" evidence="1">
    <location>
        <begin position="145"/>
        <end position="168"/>
    </location>
</feature>
<reference evidence="2" key="2">
    <citation type="submission" date="2012-10" db="EMBL/GenBank/DDBJ databases">
        <title>Improved high-quality draft of Thermaerobacter subterraneus C21, DSM 13965.</title>
        <authorList>
            <consortium name="DOE Joint Genome Institute"/>
            <person name="Eisen J."/>
            <person name="Huntemann M."/>
            <person name="Wei C.-L."/>
            <person name="Han J."/>
            <person name="Detter J.C."/>
            <person name="Han C."/>
            <person name="Tapia R."/>
            <person name="Chen A."/>
            <person name="Kyrpides N."/>
            <person name="Mavromatis K."/>
            <person name="Markowitz V."/>
            <person name="Szeto E."/>
            <person name="Ivanova N."/>
            <person name="Mikhailova N."/>
            <person name="Ovchinnikova G."/>
            <person name="Pagani I."/>
            <person name="Pati A."/>
            <person name="Goodwin L."/>
            <person name="Nordberg H.P."/>
            <person name="Cantor M.N."/>
            <person name="Hua S.X."/>
            <person name="Woyke T."/>
            <person name="Eisen J."/>
            <person name="Klenk H.-P."/>
        </authorList>
    </citation>
    <scope>NUCLEOTIDE SEQUENCE [LARGE SCALE GENOMIC DNA]</scope>
    <source>
        <strain evidence="2">DSM 13965</strain>
    </source>
</reference>
<feature type="transmembrane region" description="Helical" evidence="1">
    <location>
        <begin position="38"/>
        <end position="56"/>
    </location>
</feature>
<sequence length="260" mass="26426">MVGGSTGGPAPGSGAWALDAGLAAMILIAAWQGWRRGGLVATAGLLSFAAAAWFVATRAAEVQAWAARTGLLPRLAEWLQPAAAAWLPPEVARAPVQPAYVLRVLHVLDAMPLPPAVRAEWADALREAARAAGGQTTVASLLATVLASAVIADVALYGLPLAGGLVLSAAARRLAGTMHHRGWGRWDRLLGVVAGGLEGALLLAGLLLLARQLAGLAPGWIDPAWWTGLEQSRLAAGLLVVGEGVWAALGGGALPATGTR</sequence>
<evidence type="ECO:0000313" key="2">
    <source>
        <dbReference type="EMBL" id="EKP94783.1"/>
    </source>
</evidence>
<keyword evidence="1" id="KW-0472">Membrane</keyword>
<protein>
    <submittedName>
        <fullName evidence="2">Colicin V production protein</fullName>
    </submittedName>
</protein>
<organism evidence="2 3">
    <name type="scientific">Thermaerobacter subterraneus DSM 13965</name>
    <dbReference type="NCBI Taxonomy" id="867903"/>
    <lineage>
        <taxon>Bacteria</taxon>
        <taxon>Bacillati</taxon>
        <taxon>Bacillota</taxon>
        <taxon>Clostridia</taxon>
        <taxon>Eubacteriales</taxon>
        <taxon>Clostridiales Family XVII. Incertae Sedis</taxon>
        <taxon>Thermaerobacter</taxon>
    </lineage>
</organism>
<keyword evidence="1" id="KW-0812">Transmembrane</keyword>